<dbReference type="InterPro" id="IPR000390">
    <property type="entry name" value="Small_drug/metabolite_transptr"/>
</dbReference>
<dbReference type="PANTHER" id="PTHR30561">
    <property type="entry name" value="SMR FAMILY PROTON-DEPENDENT DRUG EFFLUX TRANSPORTER SUGE"/>
    <property type="match status" value="1"/>
</dbReference>
<dbReference type="SUPFAM" id="SSF103481">
    <property type="entry name" value="Multidrug resistance efflux transporter EmrE"/>
    <property type="match status" value="1"/>
</dbReference>
<gene>
    <name evidence="9" type="ORF">GCM10025869_18480</name>
</gene>
<comment type="subcellular location">
    <subcellularLocation>
        <location evidence="1 7">Cell membrane</location>
        <topology evidence="1 7">Multi-pass membrane protein</topology>
    </subcellularLocation>
</comment>
<keyword evidence="10" id="KW-1185">Reference proteome</keyword>
<dbReference type="EMBL" id="BSVA01000001">
    <property type="protein sequence ID" value="GMA91319.1"/>
    <property type="molecule type" value="Genomic_DNA"/>
</dbReference>
<evidence type="ECO:0000313" key="10">
    <source>
        <dbReference type="Proteomes" id="UP001157069"/>
    </source>
</evidence>
<comment type="caution">
    <text evidence="9">The sequence shown here is derived from an EMBL/GenBank/DDBJ whole genome shotgun (WGS) entry which is preliminary data.</text>
</comment>
<dbReference type="RefSeq" id="WP_284299604.1">
    <property type="nucleotide sequence ID" value="NZ_BSVA01000001.1"/>
</dbReference>
<dbReference type="PANTHER" id="PTHR30561:SF0">
    <property type="entry name" value="GUANIDINIUM EXPORTER"/>
    <property type="match status" value="1"/>
</dbReference>
<keyword evidence="2" id="KW-0813">Transport</keyword>
<protein>
    <submittedName>
        <fullName evidence="9">QacE family quaternary ammonium compound efflux SMR transporter</fullName>
    </submittedName>
</protein>
<dbReference type="Pfam" id="PF00893">
    <property type="entry name" value="Multi_Drug_Res"/>
    <property type="match status" value="1"/>
</dbReference>
<evidence type="ECO:0000256" key="1">
    <source>
        <dbReference type="ARBA" id="ARBA00004651"/>
    </source>
</evidence>
<sequence>MPWIVLLASAVLEAVWATALGYSEGLSRPLPTAVFLGALVVSMLGLGWAARRIPIGTAYAVWTGVGAALTVGYAIAVGDEAASPLKLLFLAVIVGAVVGLKLVPAEPRRAEHEPDVGATTG</sequence>
<evidence type="ECO:0000256" key="8">
    <source>
        <dbReference type="SAM" id="Phobius"/>
    </source>
</evidence>
<keyword evidence="6 8" id="KW-0472">Membrane</keyword>
<dbReference type="Proteomes" id="UP001157069">
    <property type="component" value="Unassembled WGS sequence"/>
</dbReference>
<evidence type="ECO:0000256" key="3">
    <source>
        <dbReference type="ARBA" id="ARBA00022475"/>
    </source>
</evidence>
<keyword evidence="3" id="KW-1003">Cell membrane</keyword>
<evidence type="ECO:0000256" key="4">
    <source>
        <dbReference type="ARBA" id="ARBA00022692"/>
    </source>
</evidence>
<dbReference type="InterPro" id="IPR037185">
    <property type="entry name" value="EmrE-like"/>
</dbReference>
<evidence type="ECO:0000256" key="6">
    <source>
        <dbReference type="ARBA" id="ARBA00023136"/>
    </source>
</evidence>
<accession>A0ABQ6JTK1</accession>
<proteinExistence type="inferred from homology"/>
<keyword evidence="5 8" id="KW-1133">Transmembrane helix</keyword>
<dbReference type="Gene3D" id="1.10.3730.20">
    <property type="match status" value="1"/>
</dbReference>
<feature type="transmembrane region" description="Helical" evidence="8">
    <location>
        <begin position="57"/>
        <end position="75"/>
    </location>
</feature>
<evidence type="ECO:0000256" key="7">
    <source>
        <dbReference type="RuleBase" id="RU003942"/>
    </source>
</evidence>
<organism evidence="9 10">
    <name type="scientific">Homoserinibacter gongjuensis</name>
    <dbReference type="NCBI Taxonomy" id="1162968"/>
    <lineage>
        <taxon>Bacteria</taxon>
        <taxon>Bacillati</taxon>
        <taxon>Actinomycetota</taxon>
        <taxon>Actinomycetes</taxon>
        <taxon>Micrococcales</taxon>
        <taxon>Microbacteriaceae</taxon>
        <taxon>Homoserinibacter</taxon>
    </lineage>
</organism>
<reference evidence="10" key="1">
    <citation type="journal article" date="2019" name="Int. J. Syst. Evol. Microbiol.">
        <title>The Global Catalogue of Microorganisms (GCM) 10K type strain sequencing project: providing services to taxonomists for standard genome sequencing and annotation.</title>
        <authorList>
            <consortium name="The Broad Institute Genomics Platform"/>
            <consortium name="The Broad Institute Genome Sequencing Center for Infectious Disease"/>
            <person name="Wu L."/>
            <person name="Ma J."/>
        </authorList>
    </citation>
    <scope>NUCLEOTIDE SEQUENCE [LARGE SCALE GENOMIC DNA]</scope>
    <source>
        <strain evidence="10">NBRC 108755</strain>
    </source>
</reference>
<feature type="transmembrane region" description="Helical" evidence="8">
    <location>
        <begin position="87"/>
        <end position="103"/>
    </location>
</feature>
<evidence type="ECO:0000313" key="9">
    <source>
        <dbReference type="EMBL" id="GMA91319.1"/>
    </source>
</evidence>
<comment type="similarity">
    <text evidence="7">Belongs to the drug/metabolite transporter (DMT) superfamily. Small multidrug resistance (SMR) (TC 2.A.7.1) family.</text>
</comment>
<feature type="transmembrane region" description="Helical" evidence="8">
    <location>
        <begin position="33"/>
        <end position="50"/>
    </location>
</feature>
<keyword evidence="4 7" id="KW-0812">Transmembrane</keyword>
<dbReference type="InterPro" id="IPR045324">
    <property type="entry name" value="Small_multidrug_res"/>
</dbReference>
<evidence type="ECO:0000256" key="5">
    <source>
        <dbReference type="ARBA" id="ARBA00022989"/>
    </source>
</evidence>
<evidence type="ECO:0000256" key="2">
    <source>
        <dbReference type="ARBA" id="ARBA00022448"/>
    </source>
</evidence>
<name>A0ABQ6JTK1_9MICO</name>